<evidence type="ECO:0000256" key="2">
    <source>
        <dbReference type="ARBA" id="ARBA00001933"/>
    </source>
</evidence>
<keyword evidence="6 9" id="KW-0663">Pyridoxal phosphate</keyword>
<dbReference type="GO" id="GO:0030170">
    <property type="term" value="F:pyridoxal phosphate binding"/>
    <property type="evidence" value="ECO:0007669"/>
    <property type="project" value="InterPro"/>
</dbReference>
<keyword evidence="8" id="KW-0627">Porphyrin biosynthesis</keyword>
<dbReference type="EMBL" id="CP002098">
    <property type="protein sequence ID" value="ADM28497.1"/>
    <property type="molecule type" value="Genomic_DNA"/>
</dbReference>
<comment type="cofactor">
    <cofactor evidence="2">
        <name>pyridoxal 5'-phosphate</name>
        <dbReference type="ChEBI" id="CHEBI:597326"/>
    </cofactor>
</comment>
<sequence length="453" mass="51732">MVLDKELLYRRIAEYEEKYLLMTPMSRELFERARRVLPGGVVYATRFMEPYPVYISRAKGSKVVDVDGNGYDDYWMGHGTHILGHSPSFIVEAVNRVSMNGTHLGFENPYAVEYAELLTKIIPSVEMVRFCNSGTEANMYAVRLARAYTKRRYVIKIEGGWHGGLDQLHTAVTPPFTGPESAGLPEDFTKYTISVPFNDLDAMERALKSYDVAAIIMEPVPGAGGCIEPLDGYLKGVRDLADRYGALLIFDEVITGFRLALGGAQEYFGVYPDITVLGKIVGGGYPGAGAFGGRREYMELLDHIKYPDPRARSFHGGTFTGNLITITAGYTMIRYLYENRHLYERFNNMWRDVARRLDRICEENNRICWITNVGSMIGIHFTSRKPRDIGEAYRLRLCSEIYKALHLYMRINRILYLSEKMPHLMPSMVHTEEQANRFVDVFRGFVEDIYRSR</sequence>
<dbReference type="SUPFAM" id="SSF53383">
    <property type="entry name" value="PLP-dependent transferases"/>
    <property type="match status" value="1"/>
</dbReference>
<evidence type="ECO:0000313" key="11">
    <source>
        <dbReference type="Proteomes" id="UP000001304"/>
    </source>
</evidence>
<dbReference type="PANTHER" id="PTHR43713:SF3">
    <property type="entry name" value="GLUTAMATE-1-SEMIALDEHYDE 2,1-AMINOMUTASE 1, CHLOROPLASTIC-RELATED"/>
    <property type="match status" value="1"/>
</dbReference>
<evidence type="ECO:0000256" key="3">
    <source>
        <dbReference type="ARBA" id="ARBA00004819"/>
    </source>
</evidence>
<evidence type="ECO:0000256" key="9">
    <source>
        <dbReference type="RuleBase" id="RU003560"/>
    </source>
</evidence>
<dbReference type="GO" id="GO:0008483">
    <property type="term" value="F:transaminase activity"/>
    <property type="evidence" value="ECO:0007669"/>
    <property type="project" value="InterPro"/>
</dbReference>
<gene>
    <name evidence="10" type="ordered locus">Igag_1700</name>
</gene>
<dbReference type="EC" id="5.4.3.8" evidence="5"/>
<dbReference type="InterPro" id="IPR015424">
    <property type="entry name" value="PyrdxlP-dep_Trfase"/>
</dbReference>
<dbReference type="HOGENOM" id="CLU_016922_1_5_2"/>
<protein>
    <recommendedName>
        <fullName evidence="5">glutamate-1-semialdehyde 2,1-aminomutase</fullName>
        <ecNumber evidence="5">5.4.3.8</ecNumber>
    </recommendedName>
</protein>
<reference evidence="10 11" key="1">
    <citation type="journal article" date="2010" name="Stand. Genomic Sci.">
        <title>Complete genome sequence of Ignisphaera aggregans type strain (AQ1.S1).</title>
        <authorList>
            <person name="Goker M."/>
            <person name="Held B."/>
            <person name="Lapidus A."/>
            <person name="Nolan M."/>
            <person name="Spring S."/>
            <person name="Yasawong M."/>
            <person name="Lucas S."/>
            <person name="Glavina Del Rio T."/>
            <person name="Tice H."/>
            <person name="Cheng J.F."/>
            <person name="Goodwin L."/>
            <person name="Tapia R."/>
            <person name="Pitluck S."/>
            <person name="Liolios K."/>
            <person name="Ivanova N."/>
            <person name="Mavromatis K."/>
            <person name="Mikhailova N."/>
            <person name="Pati A."/>
            <person name="Chen A."/>
            <person name="Palaniappan K."/>
            <person name="Brambilla E."/>
            <person name="Land M."/>
            <person name="Hauser L."/>
            <person name="Chang Y.J."/>
            <person name="Jeffries C.D."/>
            <person name="Brettin T."/>
            <person name="Detter J.C."/>
            <person name="Han C."/>
            <person name="Rohde M."/>
            <person name="Sikorski J."/>
            <person name="Woyke T."/>
            <person name="Bristow J."/>
            <person name="Eisen J.A."/>
            <person name="Markowitz V."/>
            <person name="Hugenholtz P."/>
            <person name="Kyrpides N.C."/>
            <person name="Klenk H.P."/>
        </authorList>
    </citation>
    <scope>NUCLEOTIDE SEQUENCE [LARGE SCALE GENOMIC DNA]</scope>
    <source>
        <strain evidence="11">DSM 17230 / JCM 13409 / AQ1.S1</strain>
    </source>
</reference>
<organism evidence="10 11">
    <name type="scientific">Ignisphaera aggregans (strain DSM 17230 / JCM 13409 / AQ1.S1)</name>
    <dbReference type="NCBI Taxonomy" id="583356"/>
    <lineage>
        <taxon>Archaea</taxon>
        <taxon>Thermoproteota</taxon>
        <taxon>Thermoprotei</taxon>
        <taxon>Desulfurococcales</taxon>
        <taxon>Desulfurococcaceae</taxon>
        <taxon>Ignisphaera</taxon>
    </lineage>
</organism>
<keyword evidence="7 10" id="KW-0413">Isomerase</keyword>
<evidence type="ECO:0000256" key="6">
    <source>
        <dbReference type="ARBA" id="ARBA00022898"/>
    </source>
</evidence>
<dbReference type="KEGG" id="iag:Igag_1700"/>
<dbReference type="InterPro" id="IPR049704">
    <property type="entry name" value="Aminotrans_3_PPA_site"/>
</dbReference>
<dbReference type="AlphaFoldDB" id="E0SRW6"/>
<dbReference type="Gene3D" id="3.90.1150.10">
    <property type="entry name" value="Aspartate Aminotransferase, domain 1"/>
    <property type="match status" value="1"/>
</dbReference>
<comment type="pathway">
    <text evidence="3">Porphyrin-containing compound metabolism; protoporphyrin-IX biosynthesis; 5-aminolevulinate from L-glutamyl-tRNA(Glu): step 2/2.</text>
</comment>
<dbReference type="InterPro" id="IPR015422">
    <property type="entry name" value="PyrdxlP-dep_Trfase_small"/>
</dbReference>
<name>E0SRW6_IGNAA</name>
<dbReference type="STRING" id="583356.Igag_1700"/>
<keyword evidence="11" id="KW-1185">Reference proteome</keyword>
<accession>E0SRW6</accession>
<proteinExistence type="inferred from homology"/>
<comment type="similarity">
    <text evidence="4">Belongs to the class-III pyridoxal-phosphate-dependent aminotransferase family. HemL subfamily.</text>
</comment>
<dbReference type="PANTHER" id="PTHR43713">
    <property type="entry name" value="GLUTAMATE-1-SEMIALDEHYDE 2,1-AMINOMUTASE"/>
    <property type="match status" value="1"/>
</dbReference>
<dbReference type="BioCyc" id="IAGG583356:GHAH-1687-MONOMER"/>
<evidence type="ECO:0000256" key="4">
    <source>
        <dbReference type="ARBA" id="ARBA00008981"/>
    </source>
</evidence>
<dbReference type="GO" id="GO:0042286">
    <property type="term" value="F:glutamate-1-semialdehyde 2,1-aminomutase activity"/>
    <property type="evidence" value="ECO:0007669"/>
    <property type="project" value="UniProtKB-EC"/>
</dbReference>
<dbReference type="Gene3D" id="3.40.640.10">
    <property type="entry name" value="Type I PLP-dependent aspartate aminotransferase-like (Major domain)"/>
    <property type="match status" value="1"/>
</dbReference>
<dbReference type="Pfam" id="PF00202">
    <property type="entry name" value="Aminotran_3"/>
    <property type="match status" value="1"/>
</dbReference>
<dbReference type="InterPro" id="IPR015421">
    <property type="entry name" value="PyrdxlP-dep_Trfase_major"/>
</dbReference>
<evidence type="ECO:0000256" key="5">
    <source>
        <dbReference type="ARBA" id="ARBA00012143"/>
    </source>
</evidence>
<evidence type="ECO:0000313" key="10">
    <source>
        <dbReference type="EMBL" id="ADM28497.1"/>
    </source>
</evidence>
<dbReference type="Proteomes" id="UP000001304">
    <property type="component" value="Chromosome"/>
</dbReference>
<evidence type="ECO:0000256" key="1">
    <source>
        <dbReference type="ARBA" id="ARBA00001579"/>
    </source>
</evidence>
<dbReference type="CDD" id="cd00610">
    <property type="entry name" value="OAT_like"/>
    <property type="match status" value="1"/>
</dbReference>
<dbReference type="PROSITE" id="PS00600">
    <property type="entry name" value="AA_TRANSFER_CLASS_3"/>
    <property type="match status" value="1"/>
</dbReference>
<evidence type="ECO:0000256" key="7">
    <source>
        <dbReference type="ARBA" id="ARBA00023235"/>
    </source>
</evidence>
<dbReference type="FunFam" id="3.40.640.10:FF:000021">
    <property type="entry name" value="Glutamate-1-semialdehyde 2,1-aminomutase"/>
    <property type="match status" value="1"/>
</dbReference>
<comment type="catalytic activity">
    <reaction evidence="1">
        <text>(S)-4-amino-5-oxopentanoate = 5-aminolevulinate</text>
        <dbReference type="Rhea" id="RHEA:14265"/>
        <dbReference type="ChEBI" id="CHEBI:57501"/>
        <dbReference type="ChEBI" id="CHEBI:356416"/>
        <dbReference type="EC" id="5.4.3.8"/>
    </reaction>
</comment>
<dbReference type="GO" id="GO:0006779">
    <property type="term" value="P:porphyrin-containing compound biosynthetic process"/>
    <property type="evidence" value="ECO:0007669"/>
    <property type="project" value="UniProtKB-KW"/>
</dbReference>
<evidence type="ECO:0000256" key="8">
    <source>
        <dbReference type="ARBA" id="ARBA00023244"/>
    </source>
</evidence>
<dbReference type="InterPro" id="IPR005814">
    <property type="entry name" value="Aminotrans_3"/>
</dbReference>